<feature type="signal peptide" evidence="2">
    <location>
        <begin position="1"/>
        <end position="25"/>
    </location>
</feature>
<accession>A0A835XEI2</accession>
<gene>
    <name evidence="3" type="ORF">HYH03_018507</name>
</gene>
<evidence type="ECO:0000256" key="2">
    <source>
        <dbReference type="SAM" id="SignalP"/>
    </source>
</evidence>
<feature type="region of interest" description="Disordered" evidence="1">
    <location>
        <begin position="149"/>
        <end position="198"/>
    </location>
</feature>
<feature type="compositionally biased region" description="Low complexity" evidence="1">
    <location>
        <begin position="149"/>
        <end position="184"/>
    </location>
</feature>
<organism evidence="3 4">
    <name type="scientific">Edaphochlamys debaryana</name>
    <dbReference type="NCBI Taxonomy" id="47281"/>
    <lineage>
        <taxon>Eukaryota</taxon>
        <taxon>Viridiplantae</taxon>
        <taxon>Chlorophyta</taxon>
        <taxon>core chlorophytes</taxon>
        <taxon>Chlorophyceae</taxon>
        <taxon>CS clade</taxon>
        <taxon>Chlamydomonadales</taxon>
        <taxon>Chlamydomonadales incertae sedis</taxon>
        <taxon>Edaphochlamys</taxon>
    </lineage>
</organism>
<proteinExistence type="predicted"/>
<dbReference type="Proteomes" id="UP000612055">
    <property type="component" value="Unassembled WGS sequence"/>
</dbReference>
<comment type="caution">
    <text evidence="3">The sequence shown here is derived from an EMBL/GenBank/DDBJ whole genome shotgun (WGS) entry which is preliminary data.</text>
</comment>
<evidence type="ECO:0000313" key="3">
    <source>
        <dbReference type="EMBL" id="KAG2482583.1"/>
    </source>
</evidence>
<evidence type="ECO:0000313" key="4">
    <source>
        <dbReference type="Proteomes" id="UP000612055"/>
    </source>
</evidence>
<dbReference type="OrthoDB" id="10601098at2759"/>
<keyword evidence="2" id="KW-0732">Signal</keyword>
<name>A0A835XEI2_9CHLO</name>
<dbReference type="EMBL" id="JAEHOE010000213">
    <property type="protein sequence ID" value="KAG2482583.1"/>
    <property type="molecule type" value="Genomic_DNA"/>
</dbReference>
<protein>
    <submittedName>
        <fullName evidence="3">Uncharacterized protein</fullName>
    </submittedName>
</protein>
<sequence>MKARAMRRLRLALLVLATALASCRAALPFQGFGSAPNITGFGSSSGPQVVINATSIVVYGNGQDVFDPSALPGTGNERLYDTVKHIGFHGVVLPAQGLPSNWTAFAALRSLTIDCAPTPGRGGAPQRGLAAGALLAARAGDLVGGATASGSNASTGSTGPGSNASTGSSSGNGSSNGSSNSSSGGVEGGSSGDSSGSGSNATGVLFGSDVQLESVRQFVLFKENVSVHAVSIVNCGMRGVYSSVWATYFSGVQLVNLSGNALAGDFTSIDDFGDVCTPDFAGDDYADPDCASTSLHTLDVSRNALAGDISTGAALGDDVTDAICSTGCLSLVLEPGVAAPEVLCTAPLVVYAAVRG</sequence>
<reference evidence="3" key="1">
    <citation type="journal article" date="2020" name="bioRxiv">
        <title>Comparative genomics of Chlamydomonas.</title>
        <authorList>
            <person name="Craig R.J."/>
            <person name="Hasan A.R."/>
            <person name="Ness R.W."/>
            <person name="Keightley P.D."/>
        </authorList>
    </citation>
    <scope>NUCLEOTIDE SEQUENCE</scope>
    <source>
        <strain evidence="3">CCAP 11/70</strain>
    </source>
</reference>
<feature type="non-terminal residue" evidence="3">
    <location>
        <position position="356"/>
    </location>
</feature>
<dbReference type="AlphaFoldDB" id="A0A835XEI2"/>
<keyword evidence="4" id="KW-1185">Reference proteome</keyword>
<feature type="chain" id="PRO_5032284786" evidence="2">
    <location>
        <begin position="26"/>
        <end position="356"/>
    </location>
</feature>
<evidence type="ECO:0000256" key="1">
    <source>
        <dbReference type="SAM" id="MobiDB-lite"/>
    </source>
</evidence>
<dbReference type="PROSITE" id="PS51257">
    <property type="entry name" value="PROKAR_LIPOPROTEIN"/>
    <property type="match status" value="1"/>
</dbReference>